<dbReference type="Proteomes" id="UP000037729">
    <property type="component" value="Unassembled WGS sequence"/>
</dbReference>
<accession>A0A0M9AJB2</accession>
<evidence type="ECO:0000313" key="2">
    <source>
        <dbReference type="Proteomes" id="UP000037729"/>
    </source>
</evidence>
<keyword evidence="2" id="KW-1185">Reference proteome</keyword>
<organism evidence="1 2">
    <name type="scientific">Haloarcula rubripromontorii</name>
    <dbReference type="NCBI Taxonomy" id="1705562"/>
    <lineage>
        <taxon>Archaea</taxon>
        <taxon>Methanobacteriati</taxon>
        <taxon>Methanobacteriota</taxon>
        <taxon>Stenosarchaea group</taxon>
        <taxon>Halobacteria</taxon>
        <taxon>Halobacteriales</taxon>
        <taxon>Haloarculaceae</taxon>
        <taxon>Haloarcula</taxon>
    </lineage>
</organism>
<name>A0A0M9AJB2_9EURY</name>
<dbReference type="PATRIC" id="fig|1705562.3.peg.4062"/>
<dbReference type="RefSeq" id="WP_053969028.1">
    <property type="nucleotide sequence ID" value="NZ_LIUF01000005.1"/>
</dbReference>
<dbReference type="OrthoDB" id="382149at2157"/>
<protein>
    <submittedName>
        <fullName evidence="1">Uncharacterized protein</fullName>
    </submittedName>
</protein>
<dbReference type="EMBL" id="LIUF01000005">
    <property type="protein sequence ID" value="KOX92005.1"/>
    <property type="molecule type" value="Genomic_DNA"/>
</dbReference>
<evidence type="ECO:0000313" key="1">
    <source>
        <dbReference type="EMBL" id="KOX92005.1"/>
    </source>
</evidence>
<gene>
    <name evidence="1" type="ORF">AMS69_15785</name>
</gene>
<comment type="caution">
    <text evidence="1">The sequence shown here is derived from an EMBL/GenBank/DDBJ whole genome shotgun (WGS) entry which is preliminary data.</text>
</comment>
<dbReference type="AlphaFoldDB" id="A0A0M9AJB2"/>
<reference evidence="1 2" key="1">
    <citation type="submission" date="2015-08" db="EMBL/GenBank/DDBJ databases">
        <title>Genomes of Isolates from Cabo Rojo, PR.</title>
        <authorList>
            <person name="Sanchez-Nieves R.L."/>
            <person name="Montalvo-Rodriguez R."/>
        </authorList>
    </citation>
    <scope>NUCLEOTIDE SEQUENCE [LARGE SCALE GENOMIC DNA]</scope>
    <source>
        <strain evidence="1 2">SL3</strain>
    </source>
</reference>
<proteinExistence type="predicted"/>
<sequence>MLGLSEVPKQRRSESLDAAEAVAAACEARRELLIDGPAPSVAKILEAMGRDGDGYPLGEGPAEADAFETARQLLPSMEKA</sequence>